<evidence type="ECO:0000256" key="5">
    <source>
        <dbReference type="ARBA" id="ARBA00023088"/>
    </source>
</evidence>
<dbReference type="OrthoDB" id="9775118at2"/>
<proteinExistence type="inferred from homology"/>
<dbReference type="GO" id="GO:0009166">
    <property type="term" value="P:nucleotide catabolic process"/>
    <property type="evidence" value="ECO:0007669"/>
    <property type="project" value="InterPro"/>
</dbReference>
<name>A0A372LMW2_9BACI</name>
<keyword evidence="3" id="KW-0964">Secreted</keyword>
<keyword evidence="6" id="KW-0547">Nucleotide-binding</keyword>
<dbReference type="PANTHER" id="PTHR11575">
    <property type="entry name" value="5'-NUCLEOTIDASE-RELATED"/>
    <property type="match status" value="1"/>
</dbReference>
<comment type="subcellular location">
    <subcellularLocation>
        <location evidence="1">Secreted</location>
        <location evidence="1">Cell wall</location>
        <topology evidence="1">Peptidoglycan-anchor</topology>
    </subcellularLocation>
</comment>
<keyword evidence="5" id="KW-0572">Peptidoglycan-anchor</keyword>
<protein>
    <submittedName>
        <fullName evidence="9">Bifunctional metallophosphatase/5'-nucleotidase</fullName>
    </submittedName>
</protein>
<dbReference type="GO" id="GO:0046872">
    <property type="term" value="F:metal ion binding"/>
    <property type="evidence" value="ECO:0007669"/>
    <property type="project" value="InterPro"/>
</dbReference>
<dbReference type="PRINTS" id="PR01607">
    <property type="entry name" value="APYRASEFAMLY"/>
</dbReference>
<dbReference type="SUPFAM" id="SSF56300">
    <property type="entry name" value="Metallo-dependent phosphatases"/>
    <property type="match status" value="1"/>
</dbReference>
<evidence type="ECO:0000256" key="1">
    <source>
        <dbReference type="ARBA" id="ARBA00004168"/>
    </source>
</evidence>
<feature type="domain" description="5'-Nucleotidase C-terminal" evidence="8">
    <location>
        <begin position="352"/>
        <end position="501"/>
    </location>
</feature>
<dbReference type="InterPro" id="IPR029052">
    <property type="entry name" value="Metallo-depent_PP-like"/>
</dbReference>
<gene>
    <name evidence="9" type="ORF">D0469_11385</name>
</gene>
<comment type="caution">
    <text evidence="9">The sequence shown here is derived from an EMBL/GenBank/DDBJ whole genome shotgun (WGS) entry which is preliminary data.</text>
</comment>
<dbReference type="GO" id="GO:0008768">
    <property type="term" value="F:UDP-sugar diphosphatase activity"/>
    <property type="evidence" value="ECO:0007669"/>
    <property type="project" value="TreeGrafter"/>
</dbReference>
<evidence type="ECO:0000259" key="8">
    <source>
        <dbReference type="Pfam" id="PF02872"/>
    </source>
</evidence>
<evidence type="ECO:0000259" key="7">
    <source>
        <dbReference type="Pfam" id="PF00149"/>
    </source>
</evidence>
<comment type="similarity">
    <text evidence="6">Belongs to the 5'-nucleotidase family.</text>
</comment>
<dbReference type="Proteomes" id="UP000264541">
    <property type="component" value="Unassembled WGS sequence"/>
</dbReference>
<dbReference type="GO" id="GO:0000166">
    <property type="term" value="F:nucleotide binding"/>
    <property type="evidence" value="ECO:0007669"/>
    <property type="project" value="UniProtKB-KW"/>
</dbReference>
<dbReference type="Gene3D" id="3.60.21.10">
    <property type="match status" value="1"/>
</dbReference>
<dbReference type="Gene3D" id="3.90.780.10">
    <property type="entry name" value="5'-Nucleotidase, C-terminal domain"/>
    <property type="match status" value="1"/>
</dbReference>
<dbReference type="AlphaFoldDB" id="A0A372LMW2"/>
<organism evidence="9 10">
    <name type="scientific">Peribacillus saganii</name>
    <dbReference type="NCBI Taxonomy" id="2303992"/>
    <lineage>
        <taxon>Bacteria</taxon>
        <taxon>Bacillati</taxon>
        <taxon>Bacillota</taxon>
        <taxon>Bacilli</taxon>
        <taxon>Bacillales</taxon>
        <taxon>Bacillaceae</taxon>
        <taxon>Peribacillus</taxon>
    </lineage>
</organism>
<evidence type="ECO:0000313" key="9">
    <source>
        <dbReference type="EMBL" id="RFU68732.1"/>
    </source>
</evidence>
<dbReference type="InterPro" id="IPR008334">
    <property type="entry name" value="5'-Nucleotdase_C"/>
</dbReference>
<evidence type="ECO:0000256" key="6">
    <source>
        <dbReference type="RuleBase" id="RU362119"/>
    </source>
</evidence>
<evidence type="ECO:0000313" key="10">
    <source>
        <dbReference type="Proteomes" id="UP000264541"/>
    </source>
</evidence>
<dbReference type="GO" id="GO:0030288">
    <property type="term" value="C:outer membrane-bounded periplasmic space"/>
    <property type="evidence" value="ECO:0007669"/>
    <property type="project" value="TreeGrafter"/>
</dbReference>
<dbReference type="PROSITE" id="PS00786">
    <property type="entry name" value="5_NUCLEOTIDASE_2"/>
    <property type="match status" value="1"/>
</dbReference>
<dbReference type="Pfam" id="PF00149">
    <property type="entry name" value="Metallophos"/>
    <property type="match status" value="1"/>
</dbReference>
<dbReference type="InterPro" id="IPR006146">
    <property type="entry name" value="5'-Nucleotdase_CS"/>
</dbReference>
<accession>A0A372LMW2</accession>
<dbReference type="InterPro" id="IPR036907">
    <property type="entry name" value="5'-Nucleotdase_C_sf"/>
</dbReference>
<dbReference type="RefSeq" id="WP_117326872.1">
    <property type="nucleotide sequence ID" value="NZ_QVTE01000031.1"/>
</dbReference>
<dbReference type="SUPFAM" id="SSF55816">
    <property type="entry name" value="5'-nucleotidase (syn. UDP-sugar hydrolase), C-terminal domain"/>
    <property type="match status" value="1"/>
</dbReference>
<keyword evidence="2" id="KW-0134">Cell wall</keyword>
<feature type="domain" description="Calcineurin-like phosphoesterase" evidence="7">
    <location>
        <begin position="49"/>
        <end position="278"/>
    </location>
</feature>
<dbReference type="PANTHER" id="PTHR11575:SF24">
    <property type="entry name" value="5'-NUCLEOTIDASE"/>
    <property type="match status" value="1"/>
</dbReference>
<keyword evidence="6" id="KW-0378">Hydrolase</keyword>
<keyword evidence="4" id="KW-0732">Signal</keyword>
<evidence type="ECO:0000256" key="2">
    <source>
        <dbReference type="ARBA" id="ARBA00022512"/>
    </source>
</evidence>
<dbReference type="Pfam" id="PF02872">
    <property type="entry name" value="5_nucleotid_C"/>
    <property type="match status" value="1"/>
</dbReference>
<dbReference type="EMBL" id="QVTE01000031">
    <property type="protein sequence ID" value="RFU68732.1"/>
    <property type="molecule type" value="Genomic_DNA"/>
</dbReference>
<sequence length="537" mass="58195">MNNISKRNIIIGALLAVGIIAPQVVSDAAEAQKNKELDRFNQGIPVQLLGINDFHGQIETYRKVNGKQTGGAEYLAAYLKKHEKQNKNTFLVHAGDIVGGSSPASALLKDEPTIQVLNKIGFDIGTLGNHEFDEGISELKRLIDGGHHHLTGEFEGADFPYVAANVIDKATGKPILPRYVIKKANGIPIGFIGVVTQETKSIVHPSAVEEVEFMNEKEAIDEAVTDLKNRGVRSIIVLAHNRAASHLDGTSPKGEAVELAKTVNDEVDIILGGHNHTYANTLVDGKLVVQAYAYGTAFSDIDIVIDPNTKDIVKKSARVIRTFHEGINADQEVKNMVDIYKAEIAPLVNRNIGTSATPFTVKKDASGESALGNFIADVNRETMASNFALMNPGGIRADLDAGIINWGELHTMQPFGNRLVKMTLTGGQMKEVLEQQFSFTDQKVLHVSGLTYSFNRHAPAGNKIVNLTDSRGRELVADKEYTVTVTSFLAFGGDGFTVLTEGTDQVTGPPDIEAIADYIQKQSEPIIAPALDRIKVQ</sequence>
<evidence type="ECO:0000256" key="4">
    <source>
        <dbReference type="ARBA" id="ARBA00022729"/>
    </source>
</evidence>
<reference evidence="9 10" key="1">
    <citation type="submission" date="2018-08" db="EMBL/GenBank/DDBJ databases">
        <title>Bacillus chawlae sp. nov., Bacillus glennii sp. nov., and Bacillus saganii sp. nov. Isolated from the Vehicle Assembly Building at Kennedy Space Center where the Viking Spacecraft were Assembled.</title>
        <authorList>
            <person name="Seuylemezian A."/>
            <person name="Vaishampayan P."/>
        </authorList>
    </citation>
    <scope>NUCLEOTIDE SEQUENCE [LARGE SCALE GENOMIC DNA]</scope>
    <source>
        <strain evidence="9 10">V47-23a</strain>
    </source>
</reference>
<keyword evidence="10" id="KW-1185">Reference proteome</keyword>
<dbReference type="FunFam" id="3.60.21.10:FF:000052">
    <property type="entry name" value="Endonuclease YhcR"/>
    <property type="match status" value="1"/>
</dbReference>
<evidence type="ECO:0000256" key="3">
    <source>
        <dbReference type="ARBA" id="ARBA00022525"/>
    </source>
</evidence>
<dbReference type="InterPro" id="IPR004843">
    <property type="entry name" value="Calcineurin-like_PHP"/>
</dbReference>
<dbReference type="GO" id="GO:0008253">
    <property type="term" value="F:5'-nucleotidase activity"/>
    <property type="evidence" value="ECO:0007669"/>
    <property type="project" value="TreeGrafter"/>
</dbReference>
<dbReference type="InterPro" id="IPR006179">
    <property type="entry name" value="5_nucleotidase/apyrase"/>
</dbReference>